<feature type="binding site" evidence="4">
    <location>
        <begin position="358"/>
        <end position="360"/>
    </location>
    <ligand>
        <name>FAD</name>
        <dbReference type="ChEBI" id="CHEBI:57692"/>
    </ligand>
</feature>
<dbReference type="SUPFAM" id="SSF52425">
    <property type="entry name" value="Cryptochrome/photolyase, N-terminal domain"/>
    <property type="match status" value="1"/>
</dbReference>
<dbReference type="RefSeq" id="WP_097206937.1">
    <property type="nucleotide sequence ID" value="NZ_JACHXB010000001.1"/>
</dbReference>
<dbReference type="InterPro" id="IPR018394">
    <property type="entry name" value="DNA_photolyase_1_CS_C"/>
</dbReference>
<dbReference type="OrthoDB" id="9772484at2"/>
<comment type="similarity">
    <text evidence="5">Belongs to the DNA photolyase family.</text>
</comment>
<dbReference type="GO" id="GO:0003904">
    <property type="term" value="F:deoxyribodipyrimidine photo-lyase activity"/>
    <property type="evidence" value="ECO:0007669"/>
    <property type="project" value="TreeGrafter"/>
</dbReference>
<dbReference type="InterPro" id="IPR006050">
    <property type="entry name" value="DNA_photolyase_N"/>
</dbReference>
<evidence type="ECO:0000256" key="5">
    <source>
        <dbReference type="RuleBase" id="RU004182"/>
    </source>
</evidence>
<feature type="binding site" evidence="4">
    <location>
        <position position="211"/>
    </location>
    <ligand>
        <name>FAD</name>
        <dbReference type="ChEBI" id="CHEBI:57692"/>
    </ligand>
</feature>
<dbReference type="InterPro" id="IPR002081">
    <property type="entry name" value="Cryptochrome/DNA_photolyase_1"/>
</dbReference>
<keyword evidence="8" id="KW-1185">Reference proteome</keyword>
<dbReference type="InterPro" id="IPR005101">
    <property type="entry name" value="Cryptochr/Photolyase_FAD-bd"/>
</dbReference>
<dbReference type="PANTHER" id="PTHR11455">
    <property type="entry name" value="CRYPTOCHROME"/>
    <property type="match status" value="1"/>
</dbReference>
<comment type="cofactor">
    <cofactor evidence="4">
        <name>FAD</name>
        <dbReference type="ChEBI" id="CHEBI:57692"/>
    </cofactor>
    <text evidence="4">Binds 1 FAD per subunit.</text>
</comment>
<dbReference type="Pfam" id="PF03441">
    <property type="entry name" value="FAD_binding_7"/>
    <property type="match status" value="1"/>
</dbReference>
<evidence type="ECO:0000313" key="7">
    <source>
        <dbReference type="EMBL" id="SNX96974.1"/>
    </source>
</evidence>
<keyword evidence="2 4" id="KW-0274">FAD</keyword>
<keyword evidence="7" id="KW-0456">Lyase</keyword>
<dbReference type="PROSITE" id="PS00394">
    <property type="entry name" value="DNA_PHOTOLYASES_1_1"/>
    <property type="match status" value="1"/>
</dbReference>
<evidence type="ECO:0000259" key="6">
    <source>
        <dbReference type="PROSITE" id="PS51645"/>
    </source>
</evidence>
<dbReference type="SUPFAM" id="SSF48173">
    <property type="entry name" value="Cryptochrome/photolyase FAD-binding domain"/>
    <property type="match status" value="1"/>
</dbReference>
<dbReference type="GO" id="GO:0006139">
    <property type="term" value="P:nucleobase-containing compound metabolic process"/>
    <property type="evidence" value="ECO:0007669"/>
    <property type="project" value="UniProtKB-ARBA"/>
</dbReference>
<dbReference type="InterPro" id="IPR036134">
    <property type="entry name" value="Crypto/Photolyase_FAD-like_sf"/>
</dbReference>
<dbReference type="GO" id="GO:0071949">
    <property type="term" value="F:FAD binding"/>
    <property type="evidence" value="ECO:0007669"/>
    <property type="project" value="TreeGrafter"/>
</dbReference>
<keyword evidence="3 5" id="KW-0157">Chromophore</keyword>
<keyword evidence="1 4" id="KW-0285">Flavoprotein</keyword>
<dbReference type="Pfam" id="PF00875">
    <property type="entry name" value="DNA_photolyase"/>
    <property type="match status" value="1"/>
</dbReference>
<dbReference type="InterPro" id="IPR036155">
    <property type="entry name" value="Crypto/Photolyase_N_sf"/>
</dbReference>
<name>A0A285EFI5_9ACTN</name>
<dbReference type="InterPro" id="IPR014729">
    <property type="entry name" value="Rossmann-like_a/b/a_fold"/>
</dbReference>
<feature type="domain" description="Photolyase/cryptochrome alpha/beta" evidence="6">
    <location>
        <begin position="2"/>
        <end position="130"/>
    </location>
</feature>
<accession>A0A285EFI5</accession>
<dbReference type="Gene3D" id="1.10.579.10">
    <property type="entry name" value="DNA Cyclobutane Dipyrimidine Photolyase, subunit A, domain 3"/>
    <property type="match status" value="1"/>
</dbReference>
<dbReference type="AlphaFoldDB" id="A0A285EFI5"/>
<dbReference type="GO" id="GO:0003677">
    <property type="term" value="F:DNA binding"/>
    <property type="evidence" value="ECO:0007669"/>
    <property type="project" value="TreeGrafter"/>
</dbReference>
<dbReference type="GO" id="GO:0006950">
    <property type="term" value="P:response to stress"/>
    <property type="evidence" value="ECO:0007669"/>
    <property type="project" value="UniProtKB-ARBA"/>
</dbReference>
<feature type="binding site" evidence="4">
    <location>
        <begin position="223"/>
        <end position="227"/>
    </location>
    <ligand>
        <name>FAD</name>
        <dbReference type="ChEBI" id="CHEBI:57692"/>
    </ligand>
</feature>
<gene>
    <name evidence="7" type="ORF">SAMN06893097_105315</name>
</gene>
<dbReference type="Proteomes" id="UP000219514">
    <property type="component" value="Unassembled WGS sequence"/>
</dbReference>
<evidence type="ECO:0000256" key="1">
    <source>
        <dbReference type="ARBA" id="ARBA00022630"/>
    </source>
</evidence>
<reference evidence="7 8" key="1">
    <citation type="submission" date="2017-09" db="EMBL/GenBank/DDBJ databases">
        <authorList>
            <person name="Ehlers B."/>
            <person name="Leendertz F.H."/>
        </authorList>
    </citation>
    <scope>NUCLEOTIDE SEQUENCE [LARGE SCALE GENOMIC DNA]</scope>
    <source>
        <strain evidence="7 8">DSM 46844</strain>
    </source>
</reference>
<feature type="binding site" evidence="4">
    <location>
        <begin position="258"/>
        <end position="265"/>
    </location>
    <ligand>
        <name>FAD</name>
        <dbReference type="ChEBI" id="CHEBI:57692"/>
    </ligand>
</feature>
<evidence type="ECO:0000256" key="3">
    <source>
        <dbReference type="ARBA" id="ARBA00022991"/>
    </source>
</evidence>
<feature type="binding site" evidence="4">
    <location>
        <position position="255"/>
    </location>
    <ligand>
        <name>FAD</name>
        <dbReference type="ChEBI" id="CHEBI:57692"/>
    </ligand>
</feature>
<evidence type="ECO:0000256" key="2">
    <source>
        <dbReference type="ARBA" id="ARBA00022827"/>
    </source>
</evidence>
<dbReference type="PANTHER" id="PTHR11455:SF9">
    <property type="entry name" value="CRYPTOCHROME CIRCADIAN CLOCK 5 ISOFORM X1"/>
    <property type="match status" value="1"/>
</dbReference>
<dbReference type="PRINTS" id="PR00147">
    <property type="entry name" value="DNAPHOTLYASE"/>
</dbReference>
<dbReference type="GO" id="GO:0009416">
    <property type="term" value="P:response to light stimulus"/>
    <property type="evidence" value="ECO:0007669"/>
    <property type="project" value="TreeGrafter"/>
</dbReference>
<evidence type="ECO:0000313" key="8">
    <source>
        <dbReference type="Proteomes" id="UP000219514"/>
    </source>
</evidence>
<dbReference type="Gene3D" id="3.40.50.620">
    <property type="entry name" value="HUPs"/>
    <property type="match status" value="1"/>
</dbReference>
<sequence length="455" mass="50568">MPIALLWFRRDLRLADHPALLAARDAAGPDGAVLPVFVVDPRLWDPAGAARRCFLLDCLRDLDAAVDGALVLRSGHPARVIPALAREAGAETVHVSADAGPYGRQRDAAVERALGEVPLVRTGSPYAVTPGRVTKGDGTPFRVFSPFARAWRAHGWRAPAPRPRSVAWCTGVRSDVPPQQAPLDGVRLPPAGEAAARAAWRRFLDERLAGYRDTRNTPGTEGTSRVSAYLKYGCLHPRTLLADLAGIEDASAESYRTELAWREFYADVLWHRPETHREAFDQRMRAIAYDTGPDADERFAAWAAGRTGYPIVDAGMRQLVGEAWVHNRVRMVVASFLVKDLHVDWWRGARHFLARLVDGDLASNNHGWQWVAGTGTDASPYHRVFNPTRQGKQFDPDGAYVRRWVPELRDVPARYVHEPWLAPDGVPDGYPLPIVDHAEERRVALDRYARLRASP</sequence>
<dbReference type="EMBL" id="OBDO01000005">
    <property type="protein sequence ID" value="SNX96974.1"/>
    <property type="molecule type" value="Genomic_DNA"/>
</dbReference>
<organism evidence="7 8">
    <name type="scientific">Geodermatophilus sabuli</name>
    <dbReference type="NCBI Taxonomy" id="1564158"/>
    <lineage>
        <taxon>Bacteria</taxon>
        <taxon>Bacillati</taxon>
        <taxon>Actinomycetota</taxon>
        <taxon>Actinomycetes</taxon>
        <taxon>Geodermatophilales</taxon>
        <taxon>Geodermatophilaceae</taxon>
        <taxon>Geodermatophilus</taxon>
    </lineage>
</organism>
<dbReference type="PROSITE" id="PS51645">
    <property type="entry name" value="PHR_CRY_ALPHA_BETA"/>
    <property type="match status" value="1"/>
</dbReference>
<dbReference type="Gene3D" id="1.25.40.80">
    <property type="match status" value="1"/>
</dbReference>
<proteinExistence type="inferred from homology"/>
<evidence type="ECO:0000256" key="4">
    <source>
        <dbReference type="PIRSR" id="PIRSR602081-1"/>
    </source>
</evidence>
<protein>
    <submittedName>
        <fullName evidence="7">Deoxyribodipyrimidine photo-lyase type I</fullName>
    </submittedName>
</protein>